<feature type="non-terminal residue" evidence="2">
    <location>
        <position position="1"/>
    </location>
</feature>
<feature type="region of interest" description="Disordered" evidence="1">
    <location>
        <begin position="51"/>
        <end position="71"/>
    </location>
</feature>
<keyword evidence="3" id="KW-1185">Reference proteome</keyword>
<accession>A0A026VZ12</accession>
<dbReference type="Proteomes" id="UP000053097">
    <property type="component" value="Unassembled WGS sequence"/>
</dbReference>
<organism evidence="2 3">
    <name type="scientific">Ooceraea biroi</name>
    <name type="common">Clonal raider ant</name>
    <name type="synonym">Cerapachys biroi</name>
    <dbReference type="NCBI Taxonomy" id="2015173"/>
    <lineage>
        <taxon>Eukaryota</taxon>
        <taxon>Metazoa</taxon>
        <taxon>Ecdysozoa</taxon>
        <taxon>Arthropoda</taxon>
        <taxon>Hexapoda</taxon>
        <taxon>Insecta</taxon>
        <taxon>Pterygota</taxon>
        <taxon>Neoptera</taxon>
        <taxon>Endopterygota</taxon>
        <taxon>Hymenoptera</taxon>
        <taxon>Apocrita</taxon>
        <taxon>Aculeata</taxon>
        <taxon>Formicoidea</taxon>
        <taxon>Formicidae</taxon>
        <taxon>Dorylinae</taxon>
        <taxon>Ooceraea</taxon>
    </lineage>
</organism>
<evidence type="ECO:0000256" key="1">
    <source>
        <dbReference type="SAM" id="MobiDB-lite"/>
    </source>
</evidence>
<dbReference type="AlphaFoldDB" id="A0A026VZ12"/>
<gene>
    <name evidence="2" type="ORF">X777_12952</name>
</gene>
<name>A0A026VZ12_OOCBI</name>
<dbReference type="EMBL" id="KK107566">
    <property type="protein sequence ID" value="EZA48910.1"/>
    <property type="molecule type" value="Genomic_DNA"/>
</dbReference>
<protein>
    <submittedName>
        <fullName evidence="2">Uncharacterized protein</fullName>
    </submittedName>
</protein>
<evidence type="ECO:0000313" key="2">
    <source>
        <dbReference type="EMBL" id="EZA48910.1"/>
    </source>
</evidence>
<reference evidence="2 3" key="1">
    <citation type="journal article" date="2014" name="Curr. Biol.">
        <title>The genome of the clonal raider ant Cerapachys biroi.</title>
        <authorList>
            <person name="Oxley P.R."/>
            <person name="Ji L."/>
            <person name="Fetter-Pruneda I."/>
            <person name="McKenzie S.K."/>
            <person name="Li C."/>
            <person name="Hu H."/>
            <person name="Zhang G."/>
            <person name="Kronauer D.J."/>
        </authorList>
    </citation>
    <scope>NUCLEOTIDE SEQUENCE [LARGE SCALE GENOMIC DNA]</scope>
</reference>
<proteinExistence type="predicted"/>
<evidence type="ECO:0000313" key="3">
    <source>
        <dbReference type="Proteomes" id="UP000053097"/>
    </source>
</evidence>
<sequence>NSSEPRRTSPYLTRLCLIRSTSIEKGWQDPPRFAKVRQDLTRFCKILQDPDQVSNSDDRHVHAQPSVNKSLEKAVPVYKQRDKLGEEMRINQN</sequence>